<reference evidence="2" key="1">
    <citation type="journal article" date="2021" name="PeerJ">
        <title>Extensive microbial diversity within the chicken gut microbiome revealed by metagenomics and culture.</title>
        <authorList>
            <person name="Gilroy R."/>
            <person name="Ravi A."/>
            <person name="Getino M."/>
            <person name="Pursley I."/>
            <person name="Horton D.L."/>
            <person name="Alikhan N.F."/>
            <person name="Baker D."/>
            <person name="Gharbi K."/>
            <person name="Hall N."/>
            <person name="Watson M."/>
            <person name="Adriaenssens E.M."/>
            <person name="Foster-Nyarko E."/>
            <person name="Jarju S."/>
            <person name="Secka A."/>
            <person name="Antonio M."/>
            <person name="Oren A."/>
            <person name="Chaudhuri R.R."/>
            <person name="La Ragione R."/>
            <person name="Hildebrand F."/>
            <person name="Pallen M.J."/>
        </authorList>
    </citation>
    <scope>NUCLEOTIDE SEQUENCE</scope>
    <source>
        <strain evidence="2">ChiGjej1B1-18357</strain>
    </source>
</reference>
<accession>A0A921JWX9</accession>
<comment type="caution">
    <text evidence="2">The sequence shown here is derived from an EMBL/GenBank/DDBJ whole genome shotgun (WGS) entry which is preliminary data.</text>
</comment>
<dbReference type="Proteomes" id="UP000776650">
    <property type="component" value="Unassembled WGS sequence"/>
</dbReference>
<sequence>MATLNIKDPRVHELATELARRRGTTATAVVRDALEKEAAQQPKPIDRDRLRALQDKVLKMDLVWLSDDDIYDEDGLPK</sequence>
<reference evidence="2" key="2">
    <citation type="submission" date="2021-09" db="EMBL/GenBank/DDBJ databases">
        <authorList>
            <person name="Gilroy R."/>
        </authorList>
    </citation>
    <scope>NUCLEOTIDE SEQUENCE</scope>
    <source>
        <strain evidence="2">ChiGjej1B1-18357</strain>
    </source>
</reference>
<dbReference type="AlphaFoldDB" id="A0A921JWX9"/>
<dbReference type="Pfam" id="PF07704">
    <property type="entry name" value="PSK_trans_fac"/>
    <property type="match status" value="1"/>
</dbReference>
<evidence type="ECO:0000313" key="2">
    <source>
        <dbReference type="EMBL" id="HJE89584.1"/>
    </source>
</evidence>
<evidence type="ECO:0000256" key="1">
    <source>
        <dbReference type="ARBA" id="ARBA00022649"/>
    </source>
</evidence>
<evidence type="ECO:0000313" key="3">
    <source>
        <dbReference type="Proteomes" id="UP000776650"/>
    </source>
</evidence>
<keyword evidence="1" id="KW-1277">Toxin-antitoxin system</keyword>
<dbReference type="InterPro" id="IPR011660">
    <property type="entry name" value="VapB-like"/>
</dbReference>
<gene>
    <name evidence="2" type="ORF">K8V11_01065</name>
</gene>
<proteinExistence type="predicted"/>
<protein>
    <submittedName>
        <fullName evidence="2">Type II toxin-antitoxin system VapB family antitoxin</fullName>
    </submittedName>
</protein>
<organism evidence="2 3">
    <name type="scientific">Dietzia timorensis</name>
    <dbReference type="NCBI Taxonomy" id="499555"/>
    <lineage>
        <taxon>Bacteria</taxon>
        <taxon>Bacillati</taxon>
        <taxon>Actinomycetota</taxon>
        <taxon>Actinomycetes</taxon>
        <taxon>Mycobacteriales</taxon>
        <taxon>Dietziaceae</taxon>
        <taxon>Dietzia</taxon>
    </lineage>
</organism>
<dbReference type="RefSeq" id="WP_303910358.1">
    <property type="nucleotide sequence ID" value="NZ_DYXM01000024.1"/>
</dbReference>
<name>A0A921JWX9_9ACTN</name>
<dbReference type="EMBL" id="DYXM01000024">
    <property type="protein sequence ID" value="HJE89584.1"/>
    <property type="molecule type" value="Genomic_DNA"/>
</dbReference>